<keyword evidence="2" id="KW-1185">Reference proteome</keyword>
<gene>
    <name evidence="1" type="ORF">GCM10009676_00460</name>
</gene>
<accession>A0ABP4GF73</accession>
<organism evidence="1 2">
    <name type="scientific">Prauserella halophila</name>
    <dbReference type="NCBI Taxonomy" id="185641"/>
    <lineage>
        <taxon>Bacteria</taxon>
        <taxon>Bacillati</taxon>
        <taxon>Actinomycetota</taxon>
        <taxon>Actinomycetes</taxon>
        <taxon>Pseudonocardiales</taxon>
        <taxon>Pseudonocardiaceae</taxon>
        <taxon>Prauserella</taxon>
    </lineage>
</organism>
<evidence type="ECO:0000313" key="1">
    <source>
        <dbReference type="EMBL" id="GAA1223119.1"/>
    </source>
</evidence>
<reference evidence="2" key="1">
    <citation type="journal article" date="2019" name="Int. J. Syst. Evol. Microbiol.">
        <title>The Global Catalogue of Microorganisms (GCM) 10K type strain sequencing project: providing services to taxonomists for standard genome sequencing and annotation.</title>
        <authorList>
            <consortium name="The Broad Institute Genomics Platform"/>
            <consortium name="The Broad Institute Genome Sequencing Center for Infectious Disease"/>
            <person name="Wu L."/>
            <person name="Ma J."/>
        </authorList>
    </citation>
    <scope>NUCLEOTIDE SEQUENCE [LARGE SCALE GENOMIC DNA]</scope>
    <source>
        <strain evidence="2">JCM 13023</strain>
    </source>
</reference>
<proteinExistence type="predicted"/>
<comment type="caution">
    <text evidence="1">The sequence shown here is derived from an EMBL/GenBank/DDBJ whole genome shotgun (WGS) entry which is preliminary data.</text>
</comment>
<evidence type="ECO:0000313" key="2">
    <source>
        <dbReference type="Proteomes" id="UP001500653"/>
    </source>
</evidence>
<dbReference type="EMBL" id="BAAALN010000001">
    <property type="protein sequence ID" value="GAA1223119.1"/>
    <property type="molecule type" value="Genomic_DNA"/>
</dbReference>
<dbReference type="Proteomes" id="UP001500653">
    <property type="component" value="Unassembled WGS sequence"/>
</dbReference>
<name>A0ABP4GF73_9PSEU</name>
<protein>
    <submittedName>
        <fullName evidence="1">Uncharacterized protein</fullName>
    </submittedName>
</protein>
<sequence length="100" mass="11213">MSAKGRVAEALRMFYGLEGDPATLHRLHAVRCPAGRPLYTVWLVPGHGRWVAGQVRSTRTTVDGEATKSMFTTHPLERVIGREVEYVCQCHPTRSVRIEP</sequence>